<sequence>MKKLGFTFRYRLPPELRGRNIPEDDPQKRYPFMPIHLYHEQKKTLLIEGLIDSGSDYLFIPKGIAEFLNLPIGKKEKINGVCGSCNGIETKVGLILGRGGGNREMDYGYVKACFPEIERNTIILIGRTPIFEEYRVIFEDYKKKFKLIPKEEILERKKKRSKTKWKF</sequence>
<evidence type="ECO:0000313" key="1">
    <source>
        <dbReference type="EMBL" id="KKN30481.1"/>
    </source>
</evidence>
<comment type="caution">
    <text evidence="1">The sequence shown here is derived from an EMBL/GenBank/DDBJ whole genome shotgun (WGS) entry which is preliminary data.</text>
</comment>
<accession>A0A0F9RZY7</accession>
<dbReference type="EMBL" id="LAZR01002402">
    <property type="protein sequence ID" value="KKN30481.1"/>
    <property type="molecule type" value="Genomic_DNA"/>
</dbReference>
<gene>
    <name evidence="1" type="ORF">LCGC14_0833630</name>
</gene>
<dbReference type="InterPro" id="IPR001969">
    <property type="entry name" value="Aspartic_peptidase_AS"/>
</dbReference>
<evidence type="ECO:0008006" key="2">
    <source>
        <dbReference type="Google" id="ProtNLM"/>
    </source>
</evidence>
<dbReference type="PROSITE" id="PS00141">
    <property type="entry name" value="ASP_PROTEASE"/>
    <property type="match status" value="1"/>
</dbReference>
<dbReference type="AlphaFoldDB" id="A0A0F9RZY7"/>
<protein>
    <recommendedName>
        <fullName evidence="2">Peptidase A2 domain-containing protein</fullName>
    </recommendedName>
</protein>
<proteinExistence type="predicted"/>
<organism evidence="1">
    <name type="scientific">marine sediment metagenome</name>
    <dbReference type="NCBI Taxonomy" id="412755"/>
    <lineage>
        <taxon>unclassified sequences</taxon>
        <taxon>metagenomes</taxon>
        <taxon>ecological metagenomes</taxon>
    </lineage>
</organism>
<dbReference type="GO" id="GO:0006508">
    <property type="term" value="P:proteolysis"/>
    <property type="evidence" value="ECO:0007669"/>
    <property type="project" value="InterPro"/>
</dbReference>
<reference evidence="1" key="1">
    <citation type="journal article" date="2015" name="Nature">
        <title>Complex archaea that bridge the gap between prokaryotes and eukaryotes.</title>
        <authorList>
            <person name="Spang A."/>
            <person name="Saw J.H."/>
            <person name="Jorgensen S.L."/>
            <person name="Zaremba-Niedzwiedzka K."/>
            <person name="Martijn J."/>
            <person name="Lind A.E."/>
            <person name="van Eijk R."/>
            <person name="Schleper C."/>
            <person name="Guy L."/>
            <person name="Ettema T.J."/>
        </authorList>
    </citation>
    <scope>NUCLEOTIDE SEQUENCE</scope>
</reference>
<dbReference type="GO" id="GO:0004190">
    <property type="term" value="F:aspartic-type endopeptidase activity"/>
    <property type="evidence" value="ECO:0007669"/>
    <property type="project" value="InterPro"/>
</dbReference>
<name>A0A0F9RZY7_9ZZZZ</name>